<sequence length="207" mass="22825">MNFKLKLGEIPNLGNIVNAVWRVNGKRGDVVLNAEDVGADKTGTAQEFANQAALNLENEVKELKKLIENSGGGSSVEWVRADHMGSFNASFGFGHGQINDKPAYLEFAKINGCLWMRGFMKIPYGNGLAYTITDKTYNVLTQNDSTSVILNLEMYLTPSQTRLWFRSDIRVSDVQTASDATQIFIVPDNSFNGIYHIPAQCLGILAN</sequence>
<name>A0A833PHQ3_ACIBZ</name>
<dbReference type="AlphaFoldDB" id="A0A833PHQ3"/>
<comment type="caution">
    <text evidence="1">The sequence shown here is derived from an EMBL/GenBank/DDBJ whole genome shotgun (WGS) entry which is preliminary data.</text>
</comment>
<protein>
    <submittedName>
        <fullName evidence="1">Uncharacterized protein</fullName>
    </submittedName>
</protein>
<gene>
    <name evidence="1" type="ORF">GAK29_01779</name>
</gene>
<accession>A0A833PHQ3</accession>
<dbReference type="EMBL" id="WNDP01000035">
    <property type="protein sequence ID" value="KAF1025715.1"/>
    <property type="molecule type" value="Genomic_DNA"/>
</dbReference>
<organism evidence="1 2">
    <name type="scientific">Acinetobacter bereziniae</name>
    <name type="common">Acinetobacter genomosp. 10</name>
    <dbReference type="NCBI Taxonomy" id="106648"/>
    <lineage>
        <taxon>Bacteria</taxon>
        <taxon>Pseudomonadati</taxon>
        <taxon>Pseudomonadota</taxon>
        <taxon>Gammaproteobacteria</taxon>
        <taxon>Moraxellales</taxon>
        <taxon>Moraxellaceae</taxon>
        <taxon>Acinetobacter</taxon>
    </lineage>
</organism>
<proteinExistence type="predicted"/>
<dbReference type="Proteomes" id="UP000490535">
    <property type="component" value="Unassembled WGS sequence"/>
</dbReference>
<evidence type="ECO:0000313" key="1">
    <source>
        <dbReference type="EMBL" id="KAF1025715.1"/>
    </source>
</evidence>
<reference evidence="2" key="1">
    <citation type="journal article" date="2020" name="MBio">
        <title>Horizontal gene transfer to a defensive symbiont with a reduced genome amongst a multipartite beetle microbiome.</title>
        <authorList>
            <person name="Waterworth S.C."/>
            <person name="Florez L.V."/>
            <person name="Rees E.R."/>
            <person name="Hertweck C."/>
            <person name="Kaltenpoth M."/>
            <person name="Kwan J.C."/>
        </authorList>
    </citation>
    <scope>NUCLEOTIDE SEQUENCE [LARGE SCALE GENOMIC DNA]</scope>
</reference>
<evidence type="ECO:0000313" key="2">
    <source>
        <dbReference type="Proteomes" id="UP000490535"/>
    </source>
</evidence>